<sequence>MSKVVKISFVCLGNICRSPLAQGVFQDLVNREKLNQKIFVSSAGTGNWHIGNLPDERMRQTAQSKGIQLESRAQQFQSKDFNRFNLVLAMDHSNLARLAEIAPSTLSPDKLMLFRSFDPKSNGDQDVPDPYYGGAKGFEEVYRMVERTCPPILAYIKSHFLNL</sequence>
<dbReference type="PANTHER" id="PTHR11717">
    <property type="entry name" value="LOW MOLECULAR WEIGHT PROTEIN TYROSINE PHOSPHATASE"/>
    <property type="match status" value="1"/>
</dbReference>
<dbReference type="AlphaFoldDB" id="A0A382EJX1"/>
<feature type="domain" description="Phosphotyrosine protein phosphatase I" evidence="5">
    <location>
        <begin position="5"/>
        <end position="155"/>
    </location>
</feature>
<dbReference type="InterPro" id="IPR023485">
    <property type="entry name" value="Ptyr_pPase"/>
</dbReference>
<evidence type="ECO:0000256" key="2">
    <source>
        <dbReference type="ARBA" id="ARBA00013064"/>
    </source>
</evidence>
<keyword evidence="4" id="KW-0904">Protein phosphatase</keyword>
<dbReference type="PRINTS" id="PR00719">
    <property type="entry name" value="LMWPTPASE"/>
</dbReference>
<dbReference type="InterPro" id="IPR017867">
    <property type="entry name" value="Tyr_phospatase_low_mol_wt"/>
</dbReference>
<proteinExistence type="inferred from homology"/>
<dbReference type="Pfam" id="PF01451">
    <property type="entry name" value="LMWPc"/>
    <property type="match status" value="1"/>
</dbReference>
<gene>
    <name evidence="6" type="ORF">METZ01_LOCUS203067</name>
</gene>
<dbReference type="Gene3D" id="3.40.50.2300">
    <property type="match status" value="1"/>
</dbReference>
<evidence type="ECO:0000256" key="4">
    <source>
        <dbReference type="ARBA" id="ARBA00022912"/>
    </source>
</evidence>
<dbReference type="GO" id="GO:0004725">
    <property type="term" value="F:protein tyrosine phosphatase activity"/>
    <property type="evidence" value="ECO:0007669"/>
    <property type="project" value="UniProtKB-EC"/>
</dbReference>
<keyword evidence="3" id="KW-0378">Hydrolase</keyword>
<reference evidence="6" key="1">
    <citation type="submission" date="2018-05" db="EMBL/GenBank/DDBJ databases">
        <authorList>
            <person name="Lanie J.A."/>
            <person name="Ng W.-L."/>
            <person name="Kazmierczak K.M."/>
            <person name="Andrzejewski T.M."/>
            <person name="Davidsen T.M."/>
            <person name="Wayne K.J."/>
            <person name="Tettelin H."/>
            <person name="Glass J.I."/>
            <person name="Rusch D."/>
            <person name="Podicherti R."/>
            <person name="Tsui H.-C.T."/>
            <person name="Winkler M.E."/>
        </authorList>
    </citation>
    <scope>NUCLEOTIDE SEQUENCE</scope>
</reference>
<organism evidence="6">
    <name type="scientific">marine metagenome</name>
    <dbReference type="NCBI Taxonomy" id="408172"/>
    <lineage>
        <taxon>unclassified sequences</taxon>
        <taxon>metagenomes</taxon>
        <taxon>ecological metagenomes</taxon>
    </lineage>
</organism>
<comment type="similarity">
    <text evidence="1">Belongs to the low molecular weight phosphotyrosine protein phosphatase family.</text>
</comment>
<protein>
    <recommendedName>
        <fullName evidence="2">protein-tyrosine-phosphatase</fullName>
        <ecNumber evidence="2">3.1.3.48</ecNumber>
    </recommendedName>
</protein>
<evidence type="ECO:0000256" key="3">
    <source>
        <dbReference type="ARBA" id="ARBA00022801"/>
    </source>
</evidence>
<dbReference type="InterPro" id="IPR036196">
    <property type="entry name" value="Ptyr_pPase_sf"/>
</dbReference>
<evidence type="ECO:0000259" key="5">
    <source>
        <dbReference type="SMART" id="SM00226"/>
    </source>
</evidence>
<dbReference type="InterPro" id="IPR050438">
    <property type="entry name" value="LMW_PTPase"/>
</dbReference>
<dbReference type="SMART" id="SM00226">
    <property type="entry name" value="LMWPc"/>
    <property type="match status" value="1"/>
</dbReference>
<accession>A0A382EJX1</accession>
<dbReference type="SUPFAM" id="SSF52788">
    <property type="entry name" value="Phosphotyrosine protein phosphatases I"/>
    <property type="match status" value="1"/>
</dbReference>
<dbReference type="CDD" id="cd16343">
    <property type="entry name" value="LMWPTP"/>
    <property type="match status" value="1"/>
</dbReference>
<evidence type="ECO:0000256" key="1">
    <source>
        <dbReference type="ARBA" id="ARBA00011063"/>
    </source>
</evidence>
<name>A0A382EJX1_9ZZZZ</name>
<dbReference type="PANTHER" id="PTHR11717:SF7">
    <property type="entry name" value="LOW MOLECULAR WEIGHT PHOSPHOTYROSINE PROTEIN PHOSPHATASE"/>
    <property type="match status" value="1"/>
</dbReference>
<dbReference type="EMBL" id="UINC01044577">
    <property type="protein sequence ID" value="SVB50213.1"/>
    <property type="molecule type" value="Genomic_DNA"/>
</dbReference>
<evidence type="ECO:0000313" key="6">
    <source>
        <dbReference type="EMBL" id="SVB50213.1"/>
    </source>
</evidence>
<dbReference type="EC" id="3.1.3.48" evidence="2"/>